<comment type="caution">
    <text evidence="1">The sequence shown here is derived from an EMBL/GenBank/DDBJ whole genome shotgun (WGS) entry which is preliminary data.</text>
</comment>
<sequence>MEAELRGRWNDLTPFMAEEARERWWARIYGAYAARSFRDVAHLNLMFQQYDKHKDLIKERYGFAFAVFFMNVAYDPRNEQCWKESVEMVKEFGNSTTFDQQGYVVDIITSSASSSGDGTTDLSTPGGDDVHYLIDFDSAYLASAPEDYDRYVAGIRAESMMFDDEEFLALRKKLLTMFMRLPYIYMTQPMRDTCEEKARDNITREIEVLNTGKLIVK</sequence>
<dbReference type="PANTHER" id="PTHR21174">
    <property type="match status" value="1"/>
</dbReference>
<evidence type="ECO:0000313" key="1">
    <source>
        <dbReference type="EMBL" id="CAJ0577893.1"/>
    </source>
</evidence>
<organism evidence="1 2">
    <name type="scientific">Mesorhabditis spiculigera</name>
    <dbReference type="NCBI Taxonomy" id="96644"/>
    <lineage>
        <taxon>Eukaryota</taxon>
        <taxon>Metazoa</taxon>
        <taxon>Ecdysozoa</taxon>
        <taxon>Nematoda</taxon>
        <taxon>Chromadorea</taxon>
        <taxon>Rhabditida</taxon>
        <taxon>Rhabditina</taxon>
        <taxon>Rhabditomorpha</taxon>
        <taxon>Rhabditoidea</taxon>
        <taxon>Rhabditidae</taxon>
        <taxon>Mesorhabditinae</taxon>
        <taxon>Mesorhabditis</taxon>
    </lineage>
</organism>
<evidence type="ECO:0000313" key="2">
    <source>
        <dbReference type="Proteomes" id="UP001177023"/>
    </source>
</evidence>
<feature type="non-terminal residue" evidence="1">
    <location>
        <position position="1"/>
    </location>
</feature>
<gene>
    <name evidence="1" type="ORF">MSPICULIGERA_LOCUS16157</name>
</gene>
<name>A0AA36G4H5_9BILA</name>
<protein>
    <submittedName>
        <fullName evidence="1">Uncharacterized protein</fullName>
    </submittedName>
</protein>
<dbReference type="AlphaFoldDB" id="A0AA36G4H5"/>
<keyword evidence="2" id="KW-1185">Reference proteome</keyword>
<dbReference type="PANTHER" id="PTHR21174:SF0">
    <property type="entry name" value="HD PHOSPHOHYDROLASE FAMILY PROTEIN-RELATED"/>
    <property type="match status" value="1"/>
</dbReference>
<dbReference type="PIRSF" id="PIRSF035170">
    <property type="entry name" value="HD_phosphohydro"/>
    <property type="match status" value="1"/>
</dbReference>
<reference evidence="1" key="1">
    <citation type="submission" date="2023-06" db="EMBL/GenBank/DDBJ databases">
        <authorList>
            <person name="Delattre M."/>
        </authorList>
    </citation>
    <scope>NUCLEOTIDE SEQUENCE</scope>
    <source>
        <strain evidence="1">AF72</strain>
    </source>
</reference>
<accession>A0AA36G4H5</accession>
<dbReference type="EMBL" id="CATQJA010002652">
    <property type="protein sequence ID" value="CAJ0577893.1"/>
    <property type="molecule type" value="Genomic_DNA"/>
</dbReference>
<dbReference type="InterPro" id="IPR009218">
    <property type="entry name" value="HD_phosphohydro"/>
</dbReference>
<proteinExistence type="predicted"/>
<dbReference type="Proteomes" id="UP001177023">
    <property type="component" value="Unassembled WGS sequence"/>
</dbReference>